<proteinExistence type="predicted"/>
<evidence type="ECO:0000313" key="1">
    <source>
        <dbReference type="EMBL" id="KAA8564769.1"/>
    </source>
</evidence>
<protein>
    <submittedName>
        <fullName evidence="1">Uncharacterized protein</fullName>
    </submittedName>
</protein>
<name>A0A5M9JA58_MONFR</name>
<keyword evidence="2" id="KW-1185">Reference proteome</keyword>
<dbReference type="InterPro" id="IPR021986">
    <property type="entry name" value="Spherulin4"/>
</dbReference>
<dbReference type="AlphaFoldDB" id="A0A5M9JA58"/>
<dbReference type="PANTHER" id="PTHR35040">
    <property type="match status" value="1"/>
</dbReference>
<accession>A0A5M9JA58</accession>
<organism evidence="1 2">
    <name type="scientific">Monilinia fructicola</name>
    <name type="common">Brown rot fungus</name>
    <name type="synonym">Ciboria fructicola</name>
    <dbReference type="NCBI Taxonomy" id="38448"/>
    <lineage>
        <taxon>Eukaryota</taxon>
        <taxon>Fungi</taxon>
        <taxon>Dikarya</taxon>
        <taxon>Ascomycota</taxon>
        <taxon>Pezizomycotina</taxon>
        <taxon>Leotiomycetes</taxon>
        <taxon>Helotiales</taxon>
        <taxon>Sclerotiniaceae</taxon>
        <taxon>Monilinia</taxon>
    </lineage>
</organism>
<gene>
    <name evidence="1" type="ORF">EYC84_010541</name>
</gene>
<comment type="caution">
    <text evidence="1">The sequence shown here is derived from an EMBL/GenBank/DDBJ whole genome shotgun (WGS) entry which is preliminary data.</text>
</comment>
<dbReference type="EMBL" id="VICG01000014">
    <property type="protein sequence ID" value="KAA8564769.1"/>
    <property type="molecule type" value="Genomic_DNA"/>
</dbReference>
<dbReference type="Pfam" id="PF12138">
    <property type="entry name" value="Spherulin4"/>
    <property type="match status" value="1"/>
</dbReference>
<dbReference type="Proteomes" id="UP000322873">
    <property type="component" value="Unassembled WGS sequence"/>
</dbReference>
<reference evidence="1 2" key="1">
    <citation type="submission" date="2019-06" db="EMBL/GenBank/DDBJ databases">
        <title>Genome Sequence of the Brown Rot Fungal Pathogen Monilinia fructicola.</title>
        <authorList>
            <person name="De Miccolis Angelini R.M."/>
            <person name="Landi L."/>
            <person name="Abate D."/>
            <person name="Pollastro S."/>
            <person name="Romanazzi G."/>
            <person name="Faretra F."/>
        </authorList>
    </citation>
    <scope>NUCLEOTIDE SEQUENCE [LARGE SCALE GENOMIC DNA]</scope>
    <source>
        <strain evidence="1 2">Mfrc123</strain>
    </source>
</reference>
<dbReference type="PANTHER" id="PTHR35040:SF9">
    <property type="entry name" value="4-LIKE CELL SURFACE PROTEIN, PUTATIVE (AFU_ORTHOLOGUE AFUA_4G14080)-RELATED"/>
    <property type="match status" value="1"/>
</dbReference>
<evidence type="ECO:0000313" key="2">
    <source>
        <dbReference type="Proteomes" id="UP000322873"/>
    </source>
</evidence>
<dbReference type="VEuPathDB" id="FungiDB:MFRU_008g03890"/>
<sequence>MVLLTSILLPLYMYPKPGYWNWVTKAITAYPSVNFNIIINPQSGPGPINTFPDSDYITAIAALNAFDNTNLLGYVDTSYMHRETSDVVADVVTYDNWATHTPEKSQITGIFFDDCVSNWNTTTSVWMSNIATQTHARNLSVTLNPGVVADPAFFNIADGVLMLEDHYNASKALASVNAVPANERAKSSVIFHEFSGTAGEQEGLVKGIVGAGIGSLYVTTAGYATESALWMQFVAAVDGCL</sequence>